<organism evidence="1 2">
    <name type="scientific">Salimicrobium halophilum</name>
    <dbReference type="NCBI Taxonomy" id="86666"/>
    <lineage>
        <taxon>Bacteria</taxon>
        <taxon>Bacillati</taxon>
        <taxon>Bacillota</taxon>
        <taxon>Bacilli</taxon>
        <taxon>Bacillales</taxon>
        <taxon>Bacillaceae</taxon>
        <taxon>Salimicrobium</taxon>
    </lineage>
</organism>
<keyword evidence="2" id="KW-1185">Reference proteome</keyword>
<dbReference type="EMBL" id="FNEV01000001">
    <property type="protein sequence ID" value="SDI95775.1"/>
    <property type="molecule type" value="Genomic_DNA"/>
</dbReference>
<name>A0A1G8PU81_9BACI</name>
<dbReference type="RefSeq" id="WP_093190927.1">
    <property type="nucleotide sequence ID" value="NZ_FNEV01000001.1"/>
</dbReference>
<evidence type="ECO:0000313" key="2">
    <source>
        <dbReference type="Proteomes" id="UP000199225"/>
    </source>
</evidence>
<dbReference type="InterPro" id="IPR024562">
    <property type="entry name" value="YqhG"/>
</dbReference>
<dbReference type="AlphaFoldDB" id="A0A1G8PU81"/>
<dbReference type="Proteomes" id="UP000199225">
    <property type="component" value="Unassembled WGS sequence"/>
</dbReference>
<protein>
    <submittedName>
        <fullName evidence="1">Uncharacterized protein</fullName>
    </submittedName>
</protein>
<sequence>MESIQFVKQFYQLFGARWEETADEEWEVTLTKELDKALMNRPFYWHYIEKMNAEGVPSKLTYTTTDQKGKLFIHAGSPHLHKLYTYTTNKGRKTTVYEKTTDNRRKEGLHPWLLCHFSITYKGITRTVQCLNIGIHLLTGAFRWNFLSHIRNYEWESEPSYYTYPIRPIIPEKNAVKRLTSYMEDHIGKQKHEWAERALEKRETEKRIIEEFHKKEGMDMNWYTQQHEELQRRLEPAVYLQEENRGIFYMTETTHNNLMDRK</sequence>
<proteinExistence type="predicted"/>
<dbReference type="Pfam" id="PF11079">
    <property type="entry name" value="YqhG"/>
    <property type="match status" value="1"/>
</dbReference>
<reference evidence="2" key="1">
    <citation type="submission" date="2016-10" db="EMBL/GenBank/DDBJ databases">
        <authorList>
            <person name="Varghese N."/>
            <person name="Submissions S."/>
        </authorList>
    </citation>
    <scope>NUCLEOTIDE SEQUENCE [LARGE SCALE GENOMIC DNA]</scope>
    <source>
        <strain evidence="2">DSM 4771</strain>
    </source>
</reference>
<dbReference type="OrthoDB" id="2433584at2"/>
<accession>A0A1G8PU81</accession>
<evidence type="ECO:0000313" key="1">
    <source>
        <dbReference type="EMBL" id="SDI95775.1"/>
    </source>
</evidence>
<gene>
    <name evidence="1" type="ORF">SAMN04490247_0189</name>
</gene>
<dbReference type="STRING" id="86666.SAMN04490247_0189"/>